<organism evidence="2 3">
    <name type="scientific">Lasiosphaeria hispida</name>
    <dbReference type="NCBI Taxonomy" id="260671"/>
    <lineage>
        <taxon>Eukaryota</taxon>
        <taxon>Fungi</taxon>
        <taxon>Dikarya</taxon>
        <taxon>Ascomycota</taxon>
        <taxon>Pezizomycotina</taxon>
        <taxon>Sordariomycetes</taxon>
        <taxon>Sordariomycetidae</taxon>
        <taxon>Sordariales</taxon>
        <taxon>Lasiosphaeriaceae</taxon>
        <taxon>Lasiosphaeria</taxon>
    </lineage>
</organism>
<dbReference type="AlphaFoldDB" id="A0AAJ0HL74"/>
<keyword evidence="1" id="KW-1133">Transmembrane helix</keyword>
<name>A0AAJ0HL74_9PEZI</name>
<dbReference type="Proteomes" id="UP001275084">
    <property type="component" value="Unassembled WGS sequence"/>
</dbReference>
<keyword evidence="3" id="KW-1185">Reference proteome</keyword>
<keyword evidence="1" id="KW-0472">Membrane</keyword>
<dbReference type="EMBL" id="JAUIQD010000003">
    <property type="protein sequence ID" value="KAK3356799.1"/>
    <property type="molecule type" value="Genomic_DNA"/>
</dbReference>
<sequence length="153" mass="16270">MCVDIPARPLSRLSLDSANGTQSGLLTSARCSSNSLHLPSVARRGNGAMGFRGSIDIHHASMLAGFGDASNRFHLDAVRLFAVLFAAICAALLFWNSNRHWPVFRLAPSCGWPGGWFLITLGRRDGIPFAGDGLMSVGHLQSAQQPLASASLP</sequence>
<protein>
    <submittedName>
        <fullName evidence="2">Uncharacterized protein</fullName>
    </submittedName>
</protein>
<evidence type="ECO:0000313" key="2">
    <source>
        <dbReference type="EMBL" id="KAK3356799.1"/>
    </source>
</evidence>
<proteinExistence type="predicted"/>
<evidence type="ECO:0000256" key="1">
    <source>
        <dbReference type="SAM" id="Phobius"/>
    </source>
</evidence>
<reference evidence="2" key="1">
    <citation type="journal article" date="2023" name="Mol. Phylogenet. Evol.">
        <title>Genome-scale phylogeny and comparative genomics of the fungal order Sordariales.</title>
        <authorList>
            <person name="Hensen N."/>
            <person name="Bonometti L."/>
            <person name="Westerberg I."/>
            <person name="Brannstrom I.O."/>
            <person name="Guillou S."/>
            <person name="Cros-Aarteil S."/>
            <person name="Calhoun S."/>
            <person name="Haridas S."/>
            <person name="Kuo A."/>
            <person name="Mondo S."/>
            <person name="Pangilinan J."/>
            <person name="Riley R."/>
            <person name="LaButti K."/>
            <person name="Andreopoulos B."/>
            <person name="Lipzen A."/>
            <person name="Chen C."/>
            <person name="Yan M."/>
            <person name="Daum C."/>
            <person name="Ng V."/>
            <person name="Clum A."/>
            <person name="Steindorff A."/>
            <person name="Ohm R.A."/>
            <person name="Martin F."/>
            <person name="Silar P."/>
            <person name="Natvig D.O."/>
            <person name="Lalanne C."/>
            <person name="Gautier V."/>
            <person name="Ament-Velasquez S.L."/>
            <person name="Kruys A."/>
            <person name="Hutchinson M.I."/>
            <person name="Powell A.J."/>
            <person name="Barry K."/>
            <person name="Miller A.N."/>
            <person name="Grigoriev I.V."/>
            <person name="Debuchy R."/>
            <person name="Gladieux P."/>
            <person name="Hiltunen Thoren M."/>
            <person name="Johannesson H."/>
        </authorList>
    </citation>
    <scope>NUCLEOTIDE SEQUENCE</scope>
    <source>
        <strain evidence="2">CBS 955.72</strain>
    </source>
</reference>
<gene>
    <name evidence="2" type="ORF">B0T25DRAFT_537446</name>
</gene>
<keyword evidence="1" id="KW-0812">Transmembrane</keyword>
<comment type="caution">
    <text evidence="2">The sequence shown here is derived from an EMBL/GenBank/DDBJ whole genome shotgun (WGS) entry which is preliminary data.</text>
</comment>
<evidence type="ECO:0000313" key="3">
    <source>
        <dbReference type="Proteomes" id="UP001275084"/>
    </source>
</evidence>
<feature type="transmembrane region" description="Helical" evidence="1">
    <location>
        <begin position="77"/>
        <end position="95"/>
    </location>
</feature>
<accession>A0AAJ0HL74</accession>
<reference evidence="2" key="2">
    <citation type="submission" date="2023-06" db="EMBL/GenBank/DDBJ databases">
        <authorList>
            <consortium name="Lawrence Berkeley National Laboratory"/>
            <person name="Haridas S."/>
            <person name="Hensen N."/>
            <person name="Bonometti L."/>
            <person name="Westerberg I."/>
            <person name="Brannstrom I.O."/>
            <person name="Guillou S."/>
            <person name="Cros-Aarteil S."/>
            <person name="Calhoun S."/>
            <person name="Kuo A."/>
            <person name="Mondo S."/>
            <person name="Pangilinan J."/>
            <person name="Riley R."/>
            <person name="Labutti K."/>
            <person name="Andreopoulos B."/>
            <person name="Lipzen A."/>
            <person name="Chen C."/>
            <person name="Yanf M."/>
            <person name="Daum C."/>
            <person name="Ng V."/>
            <person name="Clum A."/>
            <person name="Steindorff A."/>
            <person name="Ohm R."/>
            <person name="Martin F."/>
            <person name="Silar P."/>
            <person name="Natvig D."/>
            <person name="Lalanne C."/>
            <person name="Gautier V."/>
            <person name="Ament-Velasquez S.L."/>
            <person name="Kruys A."/>
            <person name="Hutchinson M.I."/>
            <person name="Powell A.J."/>
            <person name="Barry K."/>
            <person name="Miller A.N."/>
            <person name="Grigoriev I.V."/>
            <person name="Debuchy R."/>
            <person name="Gladieux P."/>
            <person name="Thoren M.H."/>
            <person name="Johannesson H."/>
        </authorList>
    </citation>
    <scope>NUCLEOTIDE SEQUENCE</scope>
    <source>
        <strain evidence="2">CBS 955.72</strain>
    </source>
</reference>